<proteinExistence type="predicted"/>
<protein>
    <submittedName>
        <fullName evidence="1">Uncharacterized protein</fullName>
    </submittedName>
</protein>
<keyword evidence="2" id="KW-1185">Reference proteome</keyword>
<reference evidence="1 2" key="1">
    <citation type="journal article" date="2022" name="bioRxiv">
        <title>The genome of the oomycete Peronosclerospora sorghi, a cosmopolitan pathogen of maize and sorghum, is inflated with dispersed pseudogenes.</title>
        <authorList>
            <person name="Fletcher K."/>
            <person name="Martin F."/>
            <person name="Isakeit T."/>
            <person name="Cavanaugh K."/>
            <person name="Magill C."/>
            <person name="Michelmore R."/>
        </authorList>
    </citation>
    <scope>NUCLEOTIDE SEQUENCE [LARGE SCALE GENOMIC DNA]</scope>
    <source>
        <strain evidence="1">P6</strain>
    </source>
</reference>
<name>A0ACC0VRB2_9STRA</name>
<dbReference type="EMBL" id="CM047587">
    <property type="protein sequence ID" value="KAI9908636.1"/>
    <property type="molecule type" value="Genomic_DNA"/>
</dbReference>
<comment type="caution">
    <text evidence="1">The sequence shown here is derived from an EMBL/GenBank/DDBJ whole genome shotgun (WGS) entry which is preliminary data.</text>
</comment>
<accession>A0ACC0VRB2</accession>
<sequence length="70" mass="8244">MRVTYASVRNSVRLGERDKEEEVALQDRGEMQLDQEDEQQMQIREERVAEREVEVQALKKKDATDVSQVH</sequence>
<evidence type="ECO:0000313" key="2">
    <source>
        <dbReference type="Proteomes" id="UP001163321"/>
    </source>
</evidence>
<dbReference type="Proteomes" id="UP001163321">
    <property type="component" value="Chromosome 8"/>
</dbReference>
<gene>
    <name evidence="1" type="ORF">PsorP6_016401</name>
</gene>
<evidence type="ECO:0000313" key="1">
    <source>
        <dbReference type="EMBL" id="KAI9908636.1"/>
    </source>
</evidence>
<organism evidence="1 2">
    <name type="scientific">Peronosclerospora sorghi</name>
    <dbReference type="NCBI Taxonomy" id="230839"/>
    <lineage>
        <taxon>Eukaryota</taxon>
        <taxon>Sar</taxon>
        <taxon>Stramenopiles</taxon>
        <taxon>Oomycota</taxon>
        <taxon>Peronosporomycetes</taxon>
        <taxon>Peronosporales</taxon>
        <taxon>Peronosporaceae</taxon>
        <taxon>Peronosclerospora</taxon>
    </lineage>
</organism>